<sequence length="296" mass="32562">MYKIINKMELTQNIYLMEIEAPRVAKAAKPGQFIIIKNDEKGERIPLTIADYDKEKGTVSIVFQTVGKSTKELATYEVGECVCDFVGPLGQPSEFVHENLEELKDKKIIFIAGGVGAAPVYPQVKWMHENGIAVDVILGSRNKDLLIYEEELKKVSGNLYVTTDDGSYGFKGTGSDMLKELVNNQGKKYDHAVIIGPMIMMKFTSMLTKELGIPTTVSLNPIMVDGTGMCGACRVTVGGKVKFACVDGPEFDGHLVNYDESMRRQAMYKTEEGRATLKLEEGNTHSHGGCGCRGDK</sequence>
<dbReference type="InterPro" id="IPR050353">
    <property type="entry name" value="PyrK_electron_transfer"/>
</dbReference>
<dbReference type="EMBL" id="LZYZ01000010">
    <property type="protein sequence ID" value="OOM06381.1"/>
    <property type="molecule type" value="Genomic_DNA"/>
</dbReference>
<dbReference type="GO" id="GO:0006221">
    <property type="term" value="P:pyrimidine nucleotide biosynthetic process"/>
    <property type="evidence" value="ECO:0007669"/>
    <property type="project" value="InterPro"/>
</dbReference>
<reference evidence="4 5" key="1">
    <citation type="submission" date="2016-05" db="EMBL/GenBank/DDBJ databases">
        <title>Microbial solvent formation.</title>
        <authorList>
            <person name="Poehlein A."/>
            <person name="Montoya Solano J.D."/>
            <person name="Flitsch S."/>
            <person name="Krabben P."/>
            <person name="Duerre P."/>
            <person name="Daniel R."/>
        </authorList>
    </citation>
    <scope>NUCLEOTIDE SEQUENCE [LARGE SCALE GENOMIC DNA]</scope>
    <source>
        <strain evidence="4 5">L1-8</strain>
    </source>
</reference>
<accession>A0A1S8MQE3</accession>
<comment type="cofactor">
    <cofactor evidence="1">
        <name>FAD</name>
        <dbReference type="ChEBI" id="CHEBI:57692"/>
    </cofactor>
    <text evidence="1">Binds 1 FAD per subunit.</text>
</comment>
<keyword evidence="1" id="KW-0285">Flavoprotein</keyword>
<name>A0A1S8MQE3_CLOSA</name>
<feature type="binding site" evidence="2">
    <location>
        <position position="245"/>
    </location>
    <ligand>
        <name>[2Fe-2S] cluster</name>
        <dbReference type="ChEBI" id="CHEBI:190135"/>
    </ligand>
</feature>
<dbReference type="Proteomes" id="UP000191154">
    <property type="component" value="Unassembled WGS sequence"/>
</dbReference>
<dbReference type="GO" id="GO:0016491">
    <property type="term" value="F:oxidoreductase activity"/>
    <property type="evidence" value="ECO:0007669"/>
    <property type="project" value="InterPro"/>
</dbReference>
<dbReference type="InterPro" id="IPR039261">
    <property type="entry name" value="FNR_nucleotide-bd"/>
</dbReference>
<dbReference type="SUPFAM" id="SSF63380">
    <property type="entry name" value="Riboflavin synthase domain-like"/>
    <property type="match status" value="1"/>
</dbReference>
<keyword evidence="2" id="KW-0479">Metal-binding</keyword>
<dbReference type="Pfam" id="PF10418">
    <property type="entry name" value="DHODB_Fe-S_bind"/>
    <property type="match status" value="1"/>
</dbReference>
<evidence type="ECO:0000259" key="3">
    <source>
        <dbReference type="PROSITE" id="PS51384"/>
    </source>
</evidence>
<dbReference type="PROSITE" id="PS51384">
    <property type="entry name" value="FAD_FR"/>
    <property type="match status" value="1"/>
</dbReference>
<evidence type="ECO:0000313" key="5">
    <source>
        <dbReference type="Proteomes" id="UP000191154"/>
    </source>
</evidence>
<feature type="binding site" evidence="1">
    <location>
        <begin position="62"/>
        <end position="64"/>
    </location>
    <ligand>
        <name>FAD</name>
        <dbReference type="ChEBI" id="CHEBI:57692"/>
    </ligand>
</feature>
<dbReference type="CDD" id="cd06219">
    <property type="entry name" value="DHOD_e_trans_like1"/>
    <property type="match status" value="1"/>
</dbReference>
<keyword evidence="1" id="KW-0274">FAD</keyword>
<dbReference type="InterPro" id="IPR001433">
    <property type="entry name" value="OxRdtase_FAD/NAD-bd"/>
</dbReference>
<evidence type="ECO:0000256" key="2">
    <source>
        <dbReference type="PIRSR" id="PIRSR006816-2"/>
    </source>
</evidence>
<dbReference type="RefSeq" id="WP_077867276.1">
    <property type="nucleotide sequence ID" value="NZ_LZYZ01000010.1"/>
</dbReference>
<gene>
    <name evidence="4" type="primary">pyrK_5</name>
    <name evidence="4" type="ORF">CLOSAC_43000</name>
</gene>
<keyword evidence="2" id="KW-0411">Iron-sulfur</keyword>
<dbReference type="InterPro" id="IPR012165">
    <property type="entry name" value="Cyt_c3_hydrogenase_gsu"/>
</dbReference>
<feature type="binding site" evidence="2">
    <location>
        <position position="233"/>
    </location>
    <ligand>
        <name>[2Fe-2S] cluster</name>
        <dbReference type="ChEBI" id="CHEBI:190135"/>
    </ligand>
</feature>
<dbReference type="SUPFAM" id="SSF52343">
    <property type="entry name" value="Ferredoxin reductase-like, C-terminal NADP-linked domain"/>
    <property type="match status" value="1"/>
</dbReference>
<feature type="domain" description="FAD-binding FR-type" evidence="3">
    <location>
        <begin position="1"/>
        <end position="95"/>
    </location>
</feature>
<dbReference type="PIRSF" id="PIRSF006816">
    <property type="entry name" value="Cyc3_hyd_g"/>
    <property type="match status" value="1"/>
</dbReference>
<comment type="cofactor">
    <cofactor evidence="2">
        <name>[2Fe-2S] cluster</name>
        <dbReference type="ChEBI" id="CHEBI:190135"/>
    </cofactor>
    <text evidence="2">Binds 1 [2Fe-2S] cluster per subunit.</text>
</comment>
<dbReference type="GO" id="GO:0051537">
    <property type="term" value="F:2 iron, 2 sulfur cluster binding"/>
    <property type="evidence" value="ECO:0007669"/>
    <property type="project" value="UniProtKB-KW"/>
</dbReference>
<dbReference type="PANTHER" id="PTHR43513">
    <property type="entry name" value="DIHYDROOROTATE DEHYDROGENASE B (NAD(+)), ELECTRON TRANSFER SUBUNIT"/>
    <property type="match status" value="1"/>
</dbReference>
<keyword evidence="2" id="KW-0408">Iron</keyword>
<organism evidence="4 5">
    <name type="scientific">Clostridium saccharobutylicum</name>
    <dbReference type="NCBI Taxonomy" id="169679"/>
    <lineage>
        <taxon>Bacteria</taxon>
        <taxon>Bacillati</taxon>
        <taxon>Bacillota</taxon>
        <taxon>Clostridia</taxon>
        <taxon>Eubacteriales</taxon>
        <taxon>Clostridiaceae</taxon>
        <taxon>Clostridium</taxon>
    </lineage>
</organism>
<dbReference type="GO" id="GO:0050660">
    <property type="term" value="F:flavin adenine dinucleotide binding"/>
    <property type="evidence" value="ECO:0007669"/>
    <property type="project" value="InterPro"/>
</dbReference>
<dbReference type="STRING" id="169679.CSACC_08710"/>
<dbReference type="InterPro" id="IPR017927">
    <property type="entry name" value="FAD-bd_FR_type"/>
</dbReference>
<feature type="binding site" evidence="2">
    <location>
        <position position="230"/>
    </location>
    <ligand>
        <name>[2Fe-2S] cluster</name>
        <dbReference type="ChEBI" id="CHEBI:190135"/>
    </ligand>
</feature>
<comment type="caution">
    <text evidence="4">The sequence shown here is derived from an EMBL/GenBank/DDBJ whole genome shotgun (WGS) entry which is preliminary data.</text>
</comment>
<dbReference type="InterPro" id="IPR019480">
    <property type="entry name" value="Dihydroorotate_DH_Fe-S-bd"/>
</dbReference>
<dbReference type="GO" id="GO:0046872">
    <property type="term" value="F:metal ion binding"/>
    <property type="evidence" value="ECO:0007669"/>
    <property type="project" value="UniProtKB-KW"/>
</dbReference>
<proteinExistence type="predicted"/>
<dbReference type="PANTHER" id="PTHR43513:SF3">
    <property type="entry name" value="DIHYDROOROTATE DEHYDROGENASE B (NAD(+)), ELECTRON TRANSFER SUBUNIT-RELATED"/>
    <property type="match status" value="1"/>
</dbReference>
<dbReference type="InterPro" id="IPR017938">
    <property type="entry name" value="Riboflavin_synthase-like_b-brl"/>
</dbReference>
<dbReference type="NCBIfam" id="NF004862">
    <property type="entry name" value="PRK06222.1"/>
    <property type="match status" value="1"/>
</dbReference>
<dbReference type="AlphaFoldDB" id="A0A1S8MQE3"/>
<evidence type="ECO:0000256" key="1">
    <source>
        <dbReference type="PIRSR" id="PIRSR006816-1"/>
    </source>
</evidence>
<dbReference type="Gene3D" id="3.40.50.80">
    <property type="entry name" value="Nucleotide-binding domain of ferredoxin-NADP reductase (FNR) module"/>
    <property type="match status" value="1"/>
</dbReference>
<dbReference type="Gene3D" id="2.40.30.10">
    <property type="entry name" value="Translation factors"/>
    <property type="match status" value="1"/>
</dbReference>
<keyword evidence="2" id="KW-0001">2Fe-2S</keyword>
<protein>
    <submittedName>
        <fullName evidence="4">Dihydroorotate dehydrogenase B, electron transfer subunit</fullName>
    </submittedName>
</protein>
<dbReference type="Pfam" id="PF00175">
    <property type="entry name" value="NAD_binding_1"/>
    <property type="match status" value="1"/>
</dbReference>
<evidence type="ECO:0000313" key="4">
    <source>
        <dbReference type="EMBL" id="OOM06381.1"/>
    </source>
</evidence>